<evidence type="ECO:0000313" key="2">
    <source>
        <dbReference type="Proteomes" id="UP000197138"/>
    </source>
</evidence>
<organism evidence="1 2">
    <name type="scientific">Punica granatum</name>
    <name type="common">Pomegranate</name>
    <dbReference type="NCBI Taxonomy" id="22663"/>
    <lineage>
        <taxon>Eukaryota</taxon>
        <taxon>Viridiplantae</taxon>
        <taxon>Streptophyta</taxon>
        <taxon>Embryophyta</taxon>
        <taxon>Tracheophyta</taxon>
        <taxon>Spermatophyta</taxon>
        <taxon>Magnoliopsida</taxon>
        <taxon>eudicotyledons</taxon>
        <taxon>Gunneridae</taxon>
        <taxon>Pentapetalae</taxon>
        <taxon>rosids</taxon>
        <taxon>malvids</taxon>
        <taxon>Myrtales</taxon>
        <taxon>Lythraceae</taxon>
        <taxon>Punica</taxon>
    </lineage>
</organism>
<protein>
    <submittedName>
        <fullName evidence="1">Uncharacterized protein</fullName>
    </submittedName>
</protein>
<dbReference type="EMBL" id="MTKT01000174">
    <property type="protein sequence ID" value="OWM91553.1"/>
    <property type="molecule type" value="Genomic_DNA"/>
</dbReference>
<accession>A0A218Y2P9</accession>
<reference evidence="2" key="1">
    <citation type="journal article" date="2017" name="Plant J.">
        <title>The pomegranate (Punica granatum L.) genome and the genomics of punicalagin biosynthesis.</title>
        <authorList>
            <person name="Qin G."/>
            <person name="Xu C."/>
            <person name="Ming R."/>
            <person name="Tang H."/>
            <person name="Guyot R."/>
            <person name="Kramer E.M."/>
            <person name="Hu Y."/>
            <person name="Yi X."/>
            <person name="Qi Y."/>
            <person name="Xu X."/>
            <person name="Gao Z."/>
            <person name="Pan H."/>
            <person name="Jian J."/>
            <person name="Tian Y."/>
            <person name="Yue Z."/>
            <person name="Xu Y."/>
        </authorList>
    </citation>
    <scope>NUCLEOTIDE SEQUENCE [LARGE SCALE GENOMIC DNA]</scope>
    <source>
        <strain evidence="2">cv. Dabenzi</strain>
    </source>
</reference>
<dbReference type="Proteomes" id="UP000197138">
    <property type="component" value="Unassembled WGS sequence"/>
</dbReference>
<gene>
    <name evidence="1" type="ORF">CDL15_Pgr004908</name>
</gene>
<comment type="caution">
    <text evidence="1">The sequence shown here is derived from an EMBL/GenBank/DDBJ whole genome shotgun (WGS) entry which is preliminary data.</text>
</comment>
<sequence length="94" mass="10826">MRTSCIFLPDRSPEHVPRNWSKPCRTYGRIFGKRHVVRETTKSLAELMDAYSGRGTQFERRTSRLGADFGHQECWTSSVHIGALKDDHNYLKSG</sequence>
<dbReference type="AlphaFoldDB" id="A0A218Y2P9"/>
<evidence type="ECO:0000313" key="1">
    <source>
        <dbReference type="EMBL" id="OWM91553.1"/>
    </source>
</evidence>
<proteinExistence type="predicted"/>
<name>A0A218Y2P9_PUNGR</name>